<name>A0A1Z5YTM6_9PROT</name>
<feature type="transmembrane region" description="Helical" evidence="6">
    <location>
        <begin position="139"/>
        <end position="159"/>
    </location>
</feature>
<sequence>MEPAPPSSPVAPPRPVTRFLRPVLMLGFLVGGALLLRHIPGLRHVLDSTDLLRAGLKGRALFVAGAAVWCAFGLPRQVAGFAAGLAYGLWEGTALITLASTAGCVAGFYWARWGGRDWARTKLGTRFARMDAMLTKQPFLSILTLRLLPVGSALLLNILGGVSGMRLLPFVGGTVLGGLPQNLVAVLLGSGVRLNAVWQTVLGGGLFLVSALFGMWLWRRSTMISLLPQTEESKK</sequence>
<evidence type="ECO:0000256" key="1">
    <source>
        <dbReference type="ARBA" id="ARBA00004651"/>
    </source>
</evidence>
<dbReference type="EMBL" id="JOMQ01000040">
    <property type="protein sequence ID" value="OUJ01749.1"/>
    <property type="molecule type" value="Genomic_DNA"/>
</dbReference>
<dbReference type="PANTHER" id="PTHR12677">
    <property type="entry name" value="GOLGI APPARATUS MEMBRANE PROTEIN TVP38-RELATED"/>
    <property type="match status" value="1"/>
</dbReference>
<evidence type="ECO:0000256" key="4">
    <source>
        <dbReference type="ARBA" id="ARBA00022989"/>
    </source>
</evidence>
<dbReference type="OrthoDB" id="7348996at2"/>
<evidence type="ECO:0000256" key="5">
    <source>
        <dbReference type="ARBA" id="ARBA00023136"/>
    </source>
</evidence>
<feature type="domain" description="VTT" evidence="7">
    <location>
        <begin position="75"/>
        <end position="190"/>
    </location>
</feature>
<dbReference type="InterPro" id="IPR015414">
    <property type="entry name" value="TMEM64"/>
</dbReference>
<keyword evidence="2 6" id="KW-1003">Cell membrane</keyword>
<proteinExistence type="inferred from homology"/>
<feature type="transmembrane region" description="Helical" evidence="6">
    <location>
        <begin position="20"/>
        <end position="39"/>
    </location>
</feature>
<accession>A0A1Z5YTM6</accession>
<comment type="subcellular location">
    <subcellularLocation>
        <location evidence="1 6">Cell membrane</location>
        <topology evidence="1 6">Multi-pass membrane protein</topology>
    </subcellularLocation>
</comment>
<keyword evidence="3 6" id="KW-0812">Transmembrane</keyword>
<comment type="similarity">
    <text evidence="6">Belongs to the TVP38/TMEM64 family.</text>
</comment>
<organism evidence="8 9">
    <name type="scientific">Acetobacter cibinongensis</name>
    <dbReference type="NCBI Taxonomy" id="146475"/>
    <lineage>
        <taxon>Bacteria</taxon>
        <taxon>Pseudomonadati</taxon>
        <taxon>Pseudomonadota</taxon>
        <taxon>Alphaproteobacteria</taxon>
        <taxon>Acetobacterales</taxon>
        <taxon>Acetobacteraceae</taxon>
        <taxon>Acetobacter</taxon>
    </lineage>
</organism>
<dbReference type="Proteomes" id="UP000196086">
    <property type="component" value="Unassembled WGS sequence"/>
</dbReference>
<comment type="caution">
    <text evidence="8">The sequence shown here is derived from an EMBL/GenBank/DDBJ whole genome shotgun (WGS) entry which is preliminary data.</text>
</comment>
<dbReference type="GO" id="GO:0005886">
    <property type="term" value="C:plasma membrane"/>
    <property type="evidence" value="ECO:0007669"/>
    <property type="project" value="UniProtKB-SubCell"/>
</dbReference>
<evidence type="ECO:0000313" key="9">
    <source>
        <dbReference type="Proteomes" id="UP000196086"/>
    </source>
</evidence>
<reference evidence="8 9" key="1">
    <citation type="submission" date="2014-06" db="EMBL/GenBank/DDBJ databases">
        <authorList>
            <person name="Ju J."/>
            <person name="Zhang J."/>
        </authorList>
    </citation>
    <scope>NUCLEOTIDE SEQUENCE [LARGE SCALE GENOMIC DNA]</scope>
    <source>
        <strain evidence="8 9">DsW_47</strain>
    </source>
</reference>
<protein>
    <recommendedName>
        <fullName evidence="6">TVP38/TMEM64 family membrane protein</fullName>
    </recommendedName>
</protein>
<dbReference type="InterPro" id="IPR032816">
    <property type="entry name" value="VTT_dom"/>
</dbReference>
<evidence type="ECO:0000256" key="6">
    <source>
        <dbReference type="RuleBase" id="RU366058"/>
    </source>
</evidence>
<evidence type="ECO:0000256" key="3">
    <source>
        <dbReference type="ARBA" id="ARBA00022692"/>
    </source>
</evidence>
<feature type="transmembrane region" description="Helical" evidence="6">
    <location>
        <begin position="196"/>
        <end position="218"/>
    </location>
</feature>
<feature type="transmembrane region" description="Helical" evidence="6">
    <location>
        <begin position="60"/>
        <end position="87"/>
    </location>
</feature>
<feature type="transmembrane region" description="Helical" evidence="6">
    <location>
        <begin position="93"/>
        <end position="111"/>
    </location>
</feature>
<dbReference type="PANTHER" id="PTHR12677:SF59">
    <property type="entry name" value="GOLGI APPARATUS MEMBRANE PROTEIN TVP38-RELATED"/>
    <property type="match status" value="1"/>
</dbReference>
<evidence type="ECO:0000256" key="2">
    <source>
        <dbReference type="ARBA" id="ARBA00022475"/>
    </source>
</evidence>
<evidence type="ECO:0000313" key="8">
    <source>
        <dbReference type="EMBL" id="OUJ01749.1"/>
    </source>
</evidence>
<gene>
    <name evidence="8" type="ORF">HK14_08280</name>
</gene>
<keyword evidence="5 6" id="KW-0472">Membrane</keyword>
<dbReference type="Pfam" id="PF09335">
    <property type="entry name" value="VTT_dom"/>
    <property type="match status" value="1"/>
</dbReference>
<dbReference type="AlphaFoldDB" id="A0A1Z5YTM6"/>
<keyword evidence="4 6" id="KW-1133">Transmembrane helix</keyword>
<evidence type="ECO:0000259" key="7">
    <source>
        <dbReference type="Pfam" id="PF09335"/>
    </source>
</evidence>